<evidence type="ECO:0008006" key="4">
    <source>
        <dbReference type="Google" id="ProtNLM"/>
    </source>
</evidence>
<evidence type="ECO:0000256" key="1">
    <source>
        <dbReference type="SAM" id="SignalP"/>
    </source>
</evidence>
<proteinExistence type="predicted"/>
<evidence type="ECO:0000313" key="2">
    <source>
        <dbReference type="EMBL" id="SDI80928.1"/>
    </source>
</evidence>
<dbReference type="STRING" id="551996.SAMN05192573_13416"/>
<keyword evidence="1" id="KW-0732">Signal</keyword>
<organism evidence="2 3">
    <name type="scientific">Mucilaginibacter gossypii</name>
    <dbReference type="NCBI Taxonomy" id="551996"/>
    <lineage>
        <taxon>Bacteria</taxon>
        <taxon>Pseudomonadati</taxon>
        <taxon>Bacteroidota</taxon>
        <taxon>Sphingobacteriia</taxon>
        <taxon>Sphingobacteriales</taxon>
        <taxon>Sphingobacteriaceae</taxon>
        <taxon>Mucilaginibacter</taxon>
    </lineage>
</organism>
<sequence>MKNLFINPARLAASFIFSLTSLGIMQAKAQFLGGFFSQQATKKKLMTEQIAGYQLYLSAIKTGYAIVGNGLTAAHDLKNGTFSLHTAYFNALQQVAPVVKNDPKGRATDSLYQQIRSLFSNEKQWQAKQKSLTVTELQYLDKVSAGLLAECKTDMAELKDVLTPGRLQLSDAERLNRLDRLYDRMKDKQAFAAYFSNKCRKLALNRQKQQKDQEQMKKLYGIQ</sequence>
<protein>
    <recommendedName>
        <fullName evidence="4">TerB family tellurite resistance protein</fullName>
    </recommendedName>
</protein>
<accession>A0A1G8NL78</accession>
<feature type="signal peptide" evidence="1">
    <location>
        <begin position="1"/>
        <end position="29"/>
    </location>
</feature>
<evidence type="ECO:0000313" key="3">
    <source>
        <dbReference type="Proteomes" id="UP000199705"/>
    </source>
</evidence>
<dbReference type="RefSeq" id="WP_091176445.1">
    <property type="nucleotide sequence ID" value="NZ_FNCG01000034.1"/>
</dbReference>
<dbReference type="Proteomes" id="UP000199705">
    <property type="component" value="Unassembled WGS sequence"/>
</dbReference>
<gene>
    <name evidence="2" type="ORF">SAMN05192573_13416</name>
</gene>
<name>A0A1G8NL78_9SPHI</name>
<keyword evidence="3" id="KW-1185">Reference proteome</keyword>
<feature type="chain" id="PRO_5011775819" description="TerB family tellurite resistance protein" evidence="1">
    <location>
        <begin position="30"/>
        <end position="223"/>
    </location>
</feature>
<dbReference type="EMBL" id="FNCG01000034">
    <property type="protein sequence ID" value="SDI80928.1"/>
    <property type="molecule type" value="Genomic_DNA"/>
</dbReference>
<dbReference type="AlphaFoldDB" id="A0A1G8NL78"/>
<reference evidence="3" key="1">
    <citation type="submission" date="2016-10" db="EMBL/GenBank/DDBJ databases">
        <authorList>
            <person name="Varghese N."/>
            <person name="Submissions S."/>
        </authorList>
    </citation>
    <scope>NUCLEOTIDE SEQUENCE [LARGE SCALE GENOMIC DNA]</scope>
    <source>
        <strain evidence="3">Gh-67</strain>
    </source>
</reference>